<dbReference type="EMBL" id="GBRH01166886">
    <property type="protein sequence ID" value="JAE31010.1"/>
    <property type="molecule type" value="Transcribed_RNA"/>
</dbReference>
<name>A0A0A9H188_ARUDO</name>
<proteinExistence type="predicted"/>
<protein>
    <submittedName>
        <fullName evidence="1">Uncharacterized protein</fullName>
    </submittedName>
</protein>
<evidence type="ECO:0000313" key="1">
    <source>
        <dbReference type="EMBL" id="JAE31010.1"/>
    </source>
</evidence>
<sequence>MANTPRSPR</sequence>
<organism evidence="1">
    <name type="scientific">Arundo donax</name>
    <name type="common">Giant reed</name>
    <name type="synonym">Donax arundinaceus</name>
    <dbReference type="NCBI Taxonomy" id="35708"/>
    <lineage>
        <taxon>Eukaryota</taxon>
        <taxon>Viridiplantae</taxon>
        <taxon>Streptophyta</taxon>
        <taxon>Embryophyta</taxon>
        <taxon>Tracheophyta</taxon>
        <taxon>Spermatophyta</taxon>
        <taxon>Magnoliopsida</taxon>
        <taxon>Liliopsida</taxon>
        <taxon>Poales</taxon>
        <taxon>Poaceae</taxon>
        <taxon>PACMAD clade</taxon>
        <taxon>Arundinoideae</taxon>
        <taxon>Arundineae</taxon>
        <taxon>Arundo</taxon>
    </lineage>
</organism>
<reference evidence="1" key="1">
    <citation type="submission" date="2014-09" db="EMBL/GenBank/DDBJ databases">
        <authorList>
            <person name="Magalhaes I.L.F."/>
            <person name="Oliveira U."/>
            <person name="Santos F.R."/>
            <person name="Vidigal T.H.D.A."/>
            <person name="Brescovit A.D."/>
            <person name="Santos A.J."/>
        </authorList>
    </citation>
    <scope>NUCLEOTIDE SEQUENCE</scope>
    <source>
        <tissue evidence="1">Shoot tissue taken approximately 20 cm above the soil surface</tissue>
    </source>
</reference>
<accession>A0A0A9H188</accession>
<reference evidence="1" key="2">
    <citation type="journal article" date="2015" name="Data Brief">
        <title>Shoot transcriptome of the giant reed, Arundo donax.</title>
        <authorList>
            <person name="Barrero R.A."/>
            <person name="Guerrero F.D."/>
            <person name="Moolhuijzen P."/>
            <person name="Goolsby J.A."/>
            <person name="Tidwell J."/>
            <person name="Bellgard S.E."/>
            <person name="Bellgard M.I."/>
        </authorList>
    </citation>
    <scope>NUCLEOTIDE SEQUENCE</scope>
    <source>
        <tissue evidence="1">Shoot tissue taken approximately 20 cm above the soil surface</tissue>
    </source>
</reference>